<dbReference type="SUPFAM" id="SSF53335">
    <property type="entry name" value="S-adenosyl-L-methionine-dependent methyltransferases"/>
    <property type="match status" value="1"/>
</dbReference>
<dbReference type="REBASE" id="200898">
    <property type="entry name" value="M.Mca45013ORF21660P"/>
</dbReference>
<proteinExistence type="predicted"/>
<dbReference type="KEGG" id="mcak:MCCS_21660"/>
<keyword evidence="6" id="KW-0238">DNA-binding</keyword>
<dbReference type="PRINTS" id="PR00507">
    <property type="entry name" value="N12N6MTFRASE"/>
</dbReference>
<dbReference type="GO" id="GO:0009007">
    <property type="term" value="F:site-specific DNA-methyltransferase (adenine-specific) activity"/>
    <property type="evidence" value="ECO:0007669"/>
    <property type="project" value="UniProtKB-EC"/>
</dbReference>
<dbReference type="EC" id="2.1.1.72" evidence="1"/>
<sequence length="487" mass="57526">MKQNGQVFTPDHYLYILLDTISYEGKHILGKVFMENSCGDGRILCEAVKRYIKTAIKEGFSKTQIIHDLENNFIGYELDKVAYNKCLRNLNSIVREFDLKTINWNIKQEDFLLSEIRIKIDYIVGNPPYIMYKNLSEKNRIYLKNNFESCQKGQFDYCYAFIEKSIEILNDNSGNMSYLIPSSIFKNKFGKNLRSIMLPFLKNIYDYKDIKVFPKNSVSTSIVEIQKSIKRDKLNYYDIKNNKMITIIKESLNNNKWIFSDNLPSEKDYIKLSDICKISNSVATLLNRVFIIKDYVDIDENYVSIDGMYIEKKLLRDAYSARSIKYNLNEKIIFPYDYTEKGLSRYNDHDFHSTFPFGYKYLMKWRNELDNRNIDQNSKWYEYGRSQALQFINKPKLLLSSVITNEIHVYKLSKEAVPYSGFYIVPNEPFNIEDIEMIIKSPEFFDYITTRGISVNGSSLRFSVNDFRSFPLHLLKDNSKIKLENYF</sequence>
<evidence type="ECO:0000313" key="9">
    <source>
        <dbReference type="EMBL" id="ARQ07755.1"/>
    </source>
</evidence>
<protein>
    <recommendedName>
        <fullName evidence="1">site-specific DNA-methyltransferase (adenine-specific)</fullName>
        <ecNumber evidence="1">2.1.1.72</ecNumber>
    </recommendedName>
</protein>
<feature type="domain" description="Type II methyltransferase M.TaqI-like" evidence="8">
    <location>
        <begin position="98"/>
        <end position="213"/>
    </location>
</feature>
<keyword evidence="3 9" id="KW-0808">Transferase</keyword>
<evidence type="ECO:0000256" key="2">
    <source>
        <dbReference type="ARBA" id="ARBA00022603"/>
    </source>
</evidence>
<evidence type="ECO:0000259" key="8">
    <source>
        <dbReference type="Pfam" id="PF07669"/>
    </source>
</evidence>
<evidence type="ECO:0000256" key="1">
    <source>
        <dbReference type="ARBA" id="ARBA00011900"/>
    </source>
</evidence>
<dbReference type="PANTHER" id="PTHR33841:SF6">
    <property type="entry name" value="TYPE II METHYLTRANSFERASE M.HINDII"/>
    <property type="match status" value="1"/>
</dbReference>
<evidence type="ECO:0000256" key="7">
    <source>
        <dbReference type="ARBA" id="ARBA00047942"/>
    </source>
</evidence>
<dbReference type="EMBL" id="CP021059">
    <property type="protein sequence ID" value="ARQ07755.1"/>
    <property type="molecule type" value="Genomic_DNA"/>
</dbReference>
<dbReference type="AlphaFoldDB" id="A0A1W7ADS1"/>
<keyword evidence="5" id="KW-0680">Restriction system</keyword>
<dbReference type="GeneID" id="35296249"/>
<evidence type="ECO:0000256" key="5">
    <source>
        <dbReference type="ARBA" id="ARBA00022747"/>
    </source>
</evidence>
<name>A0A1W7ADS1_9STAP</name>
<gene>
    <name evidence="9" type="primary">paeR7IM</name>
    <name evidence="9" type="ORF">MCCS_21660</name>
</gene>
<evidence type="ECO:0000313" key="10">
    <source>
        <dbReference type="Proteomes" id="UP000194154"/>
    </source>
</evidence>
<dbReference type="Proteomes" id="UP000194154">
    <property type="component" value="Chromosome"/>
</dbReference>
<dbReference type="PANTHER" id="PTHR33841">
    <property type="entry name" value="DNA METHYLTRANSFERASE YEEA-RELATED"/>
    <property type="match status" value="1"/>
</dbReference>
<evidence type="ECO:0000256" key="4">
    <source>
        <dbReference type="ARBA" id="ARBA00022691"/>
    </source>
</evidence>
<keyword evidence="2 9" id="KW-0489">Methyltransferase</keyword>
<dbReference type="InterPro" id="IPR050953">
    <property type="entry name" value="N4_N6_ade-DNA_methylase"/>
</dbReference>
<dbReference type="InterPro" id="IPR029063">
    <property type="entry name" value="SAM-dependent_MTases_sf"/>
</dbReference>
<dbReference type="InterPro" id="IPR002052">
    <property type="entry name" value="DNA_methylase_N6_adenine_CS"/>
</dbReference>
<comment type="catalytic activity">
    <reaction evidence="7">
        <text>a 2'-deoxyadenosine in DNA + S-adenosyl-L-methionine = an N(6)-methyl-2'-deoxyadenosine in DNA + S-adenosyl-L-homocysteine + H(+)</text>
        <dbReference type="Rhea" id="RHEA:15197"/>
        <dbReference type="Rhea" id="RHEA-COMP:12418"/>
        <dbReference type="Rhea" id="RHEA-COMP:12419"/>
        <dbReference type="ChEBI" id="CHEBI:15378"/>
        <dbReference type="ChEBI" id="CHEBI:57856"/>
        <dbReference type="ChEBI" id="CHEBI:59789"/>
        <dbReference type="ChEBI" id="CHEBI:90615"/>
        <dbReference type="ChEBI" id="CHEBI:90616"/>
        <dbReference type="EC" id="2.1.1.72"/>
    </reaction>
</comment>
<accession>A0A1W7ADS1</accession>
<dbReference type="PROSITE" id="PS00092">
    <property type="entry name" value="N6_MTASE"/>
    <property type="match status" value="1"/>
</dbReference>
<dbReference type="InterPro" id="IPR011639">
    <property type="entry name" value="MethylTrfase_TaqI-like_dom"/>
</dbReference>
<dbReference type="GO" id="GO:0009307">
    <property type="term" value="P:DNA restriction-modification system"/>
    <property type="evidence" value="ECO:0007669"/>
    <property type="project" value="UniProtKB-KW"/>
</dbReference>
<keyword evidence="4" id="KW-0949">S-adenosyl-L-methionine</keyword>
<dbReference type="Gene3D" id="3.40.50.150">
    <property type="entry name" value="Vaccinia Virus protein VP39"/>
    <property type="match status" value="1"/>
</dbReference>
<reference evidence="9 10" key="1">
    <citation type="journal article" date="2017" name="Int. J. Syst. Evol. Microbiol.">
        <title>Macrococcus canis sp. nov., a skin bacterium associated with infections in dogs.</title>
        <authorList>
            <person name="Gobeli Brawand S."/>
            <person name="Cotting K."/>
            <person name="Gomez-Sanz E."/>
            <person name="Collaud A."/>
            <person name="Thomann A."/>
            <person name="Brodard I."/>
            <person name="Rodriguez-Campos S."/>
            <person name="Strauss C."/>
            <person name="Perreten V."/>
        </authorList>
    </citation>
    <scope>NUCLEOTIDE SEQUENCE [LARGE SCALE GENOMIC DNA]</scope>
    <source>
        <strain evidence="9 10">KM45013</strain>
    </source>
</reference>
<evidence type="ECO:0000256" key="3">
    <source>
        <dbReference type="ARBA" id="ARBA00022679"/>
    </source>
</evidence>
<dbReference type="GO" id="GO:0032259">
    <property type="term" value="P:methylation"/>
    <property type="evidence" value="ECO:0007669"/>
    <property type="project" value="UniProtKB-KW"/>
</dbReference>
<dbReference type="OrthoDB" id="32195at2"/>
<organism evidence="9 10">
    <name type="scientific">Macrococcoides canis</name>
    <dbReference type="NCBI Taxonomy" id="1855823"/>
    <lineage>
        <taxon>Bacteria</taxon>
        <taxon>Bacillati</taxon>
        <taxon>Bacillota</taxon>
        <taxon>Bacilli</taxon>
        <taxon>Bacillales</taxon>
        <taxon>Staphylococcaceae</taxon>
        <taxon>Macrococcoides</taxon>
    </lineage>
</organism>
<dbReference type="GO" id="GO:0003677">
    <property type="term" value="F:DNA binding"/>
    <property type="evidence" value="ECO:0007669"/>
    <property type="project" value="UniProtKB-KW"/>
</dbReference>
<evidence type="ECO:0000256" key="6">
    <source>
        <dbReference type="ARBA" id="ARBA00023125"/>
    </source>
</evidence>
<dbReference type="Pfam" id="PF07669">
    <property type="entry name" value="Eco57I"/>
    <property type="match status" value="1"/>
</dbReference>
<dbReference type="RefSeq" id="WP_086043291.1">
    <property type="nucleotide sequence ID" value="NZ_CP021059.1"/>
</dbReference>
<keyword evidence="10" id="KW-1185">Reference proteome</keyword>
<dbReference type="STRING" id="1855823.MCCS_21660"/>